<evidence type="ECO:0000313" key="1">
    <source>
        <dbReference type="EMBL" id="OCK86778.1"/>
    </source>
</evidence>
<proteinExistence type="predicted"/>
<gene>
    <name evidence="1" type="ORF">K441DRAFT_671821</name>
</gene>
<dbReference type="Proteomes" id="UP000250078">
    <property type="component" value="Unassembled WGS sequence"/>
</dbReference>
<keyword evidence="2" id="KW-1185">Reference proteome</keyword>
<name>A0ACC8EKJ1_9PEZI</name>
<organism evidence="1 2">
    <name type="scientific">Cenococcum geophilum 1.58</name>
    <dbReference type="NCBI Taxonomy" id="794803"/>
    <lineage>
        <taxon>Eukaryota</taxon>
        <taxon>Fungi</taxon>
        <taxon>Dikarya</taxon>
        <taxon>Ascomycota</taxon>
        <taxon>Pezizomycotina</taxon>
        <taxon>Dothideomycetes</taxon>
        <taxon>Pleosporomycetidae</taxon>
        <taxon>Gloniales</taxon>
        <taxon>Gloniaceae</taxon>
        <taxon>Cenococcum</taxon>
    </lineage>
</organism>
<keyword evidence="1" id="KW-0808">Transferase</keyword>
<sequence length="320" mass="34710">MADIAARLASLRSIVPALESALNSFTSSSSNFRIVRTVNPSNVLPKTLYILDSSFNPPSIAHLALTTSALCNPSPSDTRPHRLLLLFSTHNADKAPSPAGFAQRLTLMTVFAEDLSRKLLQSSSSGNSTSLSISHSQDQLDSPSIPIDIGLTKAPYYTDKSAAISAAQPNPYPSNPIHIHLVGYDTLTRFVAAKYYPNHNPPLSALAPFFAAGHKLRVMQRPSNPVDGSSSEYGTVEEQTAFLENLRNGGLEKEGFERAWADQIDMVFGNEGIGVSSTRVRKATKEGDWDTVRKLCTDGVAGWVKEMGLYEEDARIAKMA</sequence>
<dbReference type="EMBL" id="KV748285">
    <property type="protein sequence ID" value="OCK86778.1"/>
    <property type="molecule type" value="Genomic_DNA"/>
</dbReference>
<reference evidence="1 2" key="1">
    <citation type="journal article" date="2016" name="Nat. Commun.">
        <title>Ectomycorrhizal ecology is imprinted in the genome of the dominant symbiotic fungus Cenococcum geophilum.</title>
        <authorList>
            <consortium name="DOE Joint Genome Institute"/>
            <person name="Peter M."/>
            <person name="Kohler A."/>
            <person name="Ohm R.A."/>
            <person name="Kuo A."/>
            <person name="Krutzmann J."/>
            <person name="Morin E."/>
            <person name="Arend M."/>
            <person name="Barry K.W."/>
            <person name="Binder M."/>
            <person name="Choi C."/>
            <person name="Clum A."/>
            <person name="Copeland A."/>
            <person name="Grisel N."/>
            <person name="Haridas S."/>
            <person name="Kipfer T."/>
            <person name="LaButti K."/>
            <person name="Lindquist E."/>
            <person name="Lipzen A."/>
            <person name="Maire R."/>
            <person name="Meier B."/>
            <person name="Mihaltcheva S."/>
            <person name="Molinier V."/>
            <person name="Murat C."/>
            <person name="Poggeler S."/>
            <person name="Quandt C.A."/>
            <person name="Sperisen C."/>
            <person name="Tritt A."/>
            <person name="Tisserant E."/>
            <person name="Crous P.W."/>
            <person name="Henrissat B."/>
            <person name="Nehls U."/>
            <person name="Egli S."/>
            <person name="Spatafora J.W."/>
            <person name="Grigoriev I.V."/>
            <person name="Martin F.M."/>
        </authorList>
    </citation>
    <scope>NUCLEOTIDE SEQUENCE [LARGE SCALE GENOMIC DNA]</scope>
    <source>
        <strain evidence="1 2">1.58</strain>
    </source>
</reference>
<evidence type="ECO:0000313" key="2">
    <source>
        <dbReference type="Proteomes" id="UP000250078"/>
    </source>
</evidence>
<protein>
    <submittedName>
        <fullName evidence="1">Nucleotidylyl transferase</fullName>
    </submittedName>
</protein>
<accession>A0ACC8EKJ1</accession>